<protein>
    <recommendedName>
        <fullName evidence="8">Endoribonuclease YbeY</fullName>
        <ecNumber evidence="8">3.1.-.-</ecNumber>
    </recommendedName>
</protein>
<dbReference type="GO" id="GO:0005737">
    <property type="term" value="C:cytoplasm"/>
    <property type="evidence" value="ECO:0007669"/>
    <property type="project" value="UniProtKB-SubCell"/>
</dbReference>
<feature type="binding site" evidence="8">
    <location>
        <position position="120"/>
    </location>
    <ligand>
        <name>Zn(2+)</name>
        <dbReference type="ChEBI" id="CHEBI:29105"/>
        <note>catalytic</note>
    </ligand>
</feature>
<gene>
    <name evidence="8" type="primary">ybeY</name>
    <name evidence="9" type="ORF">CKF58_01260</name>
</gene>
<evidence type="ECO:0000256" key="1">
    <source>
        <dbReference type="ARBA" id="ARBA00010875"/>
    </source>
</evidence>
<dbReference type="GO" id="GO:0008270">
    <property type="term" value="F:zinc ion binding"/>
    <property type="evidence" value="ECO:0007669"/>
    <property type="project" value="UniProtKB-UniRule"/>
</dbReference>
<dbReference type="GO" id="GO:0004222">
    <property type="term" value="F:metalloendopeptidase activity"/>
    <property type="evidence" value="ECO:0007669"/>
    <property type="project" value="InterPro"/>
</dbReference>
<keyword evidence="8" id="KW-0963">Cytoplasm</keyword>
<dbReference type="NCBIfam" id="TIGR00043">
    <property type="entry name" value="rRNA maturation RNase YbeY"/>
    <property type="match status" value="1"/>
</dbReference>
<feature type="binding site" evidence="8">
    <location>
        <position position="130"/>
    </location>
    <ligand>
        <name>Zn(2+)</name>
        <dbReference type="ChEBI" id="CHEBI:29105"/>
        <note>catalytic</note>
    </ligand>
</feature>
<evidence type="ECO:0000313" key="10">
    <source>
        <dbReference type="Proteomes" id="UP000265916"/>
    </source>
</evidence>
<keyword evidence="3 8" id="KW-0540">Nuclease</keyword>
<comment type="caution">
    <text evidence="9">The sequence shown here is derived from an EMBL/GenBank/DDBJ whole genome shotgun (WGS) entry which is preliminary data.</text>
</comment>
<evidence type="ECO:0000313" key="9">
    <source>
        <dbReference type="EMBL" id="RIY39984.1"/>
    </source>
</evidence>
<dbReference type="SUPFAM" id="SSF55486">
    <property type="entry name" value="Metalloproteases ('zincins'), catalytic domain"/>
    <property type="match status" value="1"/>
</dbReference>
<keyword evidence="8" id="KW-0698">rRNA processing</keyword>
<dbReference type="GO" id="GO:0004521">
    <property type="term" value="F:RNA endonuclease activity"/>
    <property type="evidence" value="ECO:0007669"/>
    <property type="project" value="UniProtKB-UniRule"/>
</dbReference>
<keyword evidence="4 8" id="KW-0479">Metal-binding</keyword>
<keyword evidence="7 8" id="KW-0862">Zinc</keyword>
<dbReference type="InterPro" id="IPR002036">
    <property type="entry name" value="YbeY"/>
</dbReference>
<dbReference type="EC" id="3.1.-.-" evidence="8"/>
<accession>A0A3A1YU73</accession>
<dbReference type="Pfam" id="PF02130">
    <property type="entry name" value="YbeY"/>
    <property type="match status" value="1"/>
</dbReference>
<comment type="function">
    <text evidence="8">Single strand-specific metallo-endoribonuclease involved in late-stage 70S ribosome quality control and in maturation of the 3' terminus of the 16S rRNA.</text>
</comment>
<sequence length="172" mass="19710">MTLKIDVNDLFSSEASAQYLPSKEELAQWYAQVESRLEGDFHLSVTFITPEYMQELNGTYRGKPYPTNVLSFEFQGDEDEADYLGFTELGDLLICPPVLEKEAAEQDKPLQHHWTHICLHGLLHLLGYDHIEPDEAEQMESLEKELLATLGIPDPYRDDDPELVAQMRQQLA</sequence>
<reference evidence="9 10" key="1">
    <citation type="submission" date="2017-08" db="EMBL/GenBank/DDBJ databases">
        <title>Reclassification of Bisgaard taxon 37 and 44.</title>
        <authorList>
            <person name="Christensen H."/>
        </authorList>
    </citation>
    <scope>NUCLEOTIDE SEQUENCE [LARGE SCALE GENOMIC DNA]</scope>
    <source>
        <strain evidence="9 10">111</strain>
    </source>
</reference>
<evidence type="ECO:0000256" key="6">
    <source>
        <dbReference type="ARBA" id="ARBA00022801"/>
    </source>
</evidence>
<keyword evidence="6 8" id="KW-0378">Hydrolase</keyword>
<evidence type="ECO:0000256" key="8">
    <source>
        <dbReference type="HAMAP-Rule" id="MF_00009"/>
    </source>
</evidence>
<keyword evidence="5 8" id="KW-0255">Endonuclease</keyword>
<feature type="binding site" evidence="8">
    <location>
        <position position="124"/>
    </location>
    <ligand>
        <name>Zn(2+)</name>
        <dbReference type="ChEBI" id="CHEBI:29105"/>
        <note>catalytic</note>
    </ligand>
</feature>
<dbReference type="OrthoDB" id="9807740at2"/>
<dbReference type="Proteomes" id="UP000265916">
    <property type="component" value="Unassembled WGS sequence"/>
</dbReference>
<dbReference type="PANTHER" id="PTHR46986">
    <property type="entry name" value="ENDORIBONUCLEASE YBEY, CHLOROPLASTIC"/>
    <property type="match status" value="1"/>
</dbReference>
<dbReference type="InterPro" id="IPR023091">
    <property type="entry name" value="MetalPrtase_cat_dom_sf_prd"/>
</dbReference>
<dbReference type="Gene3D" id="3.40.390.30">
    <property type="entry name" value="Metalloproteases ('zincins'), catalytic domain"/>
    <property type="match status" value="1"/>
</dbReference>
<dbReference type="RefSeq" id="WP_119530178.1">
    <property type="nucleotide sequence ID" value="NZ_JBHSSP010000032.1"/>
</dbReference>
<keyword evidence="2 8" id="KW-0690">Ribosome biogenesis</keyword>
<evidence type="ECO:0000256" key="2">
    <source>
        <dbReference type="ARBA" id="ARBA00022517"/>
    </source>
</evidence>
<comment type="subcellular location">
    <subcellularLocation>
        <location evidence="8">Cytoplasm</location>
    </subcellularLocation>
</comment>
<proteinExistence type="inferred from homology"/>
<evidence type="ECO:0000256" key="7">
    <source>
        <dbReference type="ARBA" id="ARBA00022833"/>
    </source>
</evidence>
<dbReference type="PANTHER" id="PTHR46986:SF1">
    <property type="entry name" value="ENDORIBONUCLEASE YBEY, CHLOROPLASTIC"/>
    <property type="match status" value="1"/>
</dbReference>
<name>A0A3A1YU73_9GAMM</name>
<dbReference type="GO" id="GO:0006364">
    <property type="term" value="P:rRNA processing"/>
    <property type="evidence" value="ECO:0007669"/>
    <property type="project" value="UniProtKB-UniRule"/>
</dbReference>
<dbReference type="AlphaFoldDB" id="A0A3A1YU73"/>
<keyword evidence="10" id="KW-1185">Reference proteome</keyword>
<evidence type="ECO:0000256" key="5">
    <source>
        <dbReference type="ARBA" id="ARBA00022759"/>
    </source>
</evidence>
<evidence type="ECO:0000256" key="3">
    <source>
        <dbReference type="ARBA" id="ARBA00022722"/>
    </source>
</evidence>
<organism evidence="9 10">
    <name type="scientific">Psittacicella hinzii</name>
    <dbReference type="NCBI Taxonomy" id="2028575"/>
    <lineage>
        <taxon>Bacteria</taxon>
        <taxon>Pseudomonadati</taxon>
        <taxon>Pseudomonadota</taxon>
        <taxon>Gammaproteobacteria</taxon>
        <taxon>Pasteurellales</taxon>
        <taxon>Psittacicellaceae</taxon>
        <taxon>Psittacicella</taxon>
    </lineage>
</organism>
<comment type="similarity">
    <text evidence="1 8">Belongs to the endoribonuclease YbeY family.</text>
</comment>
<dbReference type="InterPro" id="IPR020549">
    <property type="entry name" value="YbeY_CS"/>
</dbReference>
<dbReference type="PROSITE" id="PS01306">
    <property type="entry name" value="UPF0054"/>
    <property type="match status" value="1"/>
</dbReference>
<dbReference type="EMBL" id="NRJG01000021">
    <property type="protein sequence ID" value="RIY39984.1"/>
    <property type="molecule type" value="Genomic_DNA"/>
</dbReference>
<dbReference type="HAMAP" id="MF_00009">
    <property type="entry name" value="Endoribonucl_YbeY"/>
    <property type="match status" value="1"/>
</dbReference>
<evidence type="ECO:0000256" key="4">
    <source>
        <dbReference type="ARBA" id="ARBA00022723"/>
    </source>
</evidence>
<comment type="cofactor">
    <cofactor evidence="8">
        <name>Zn(2+)</name>
        <dbReference type="ChEBI" id="CHEBI:29105"/>
    </cofactor>
    <text evidence="8">Binds 1 zinc ion.</text>
</comment>